<keyword evidence="3" id="KW-1185">Reference proteome</keyword>
<sequence>MAKWAELPNDLITLIANHVKVIEDFLAFDYVRLVSYYGGGGNRLAFWRPGNLNWTNIIAEWGEITHISYFKGQFYSVSWSGRVWVIDVIGPKLIKPHLLVQLEDDMWREHHTIQLYLVELCGALLLVIRFANYDDVAYPEGAYKTLKFKVFELDVIESSTSTPQVFLGVCYWLVDEWYNLEPNYHMSKDRLDILAQILGLANCFILQLEVRVEIIARMAGTEEIWGLTILKMERLELFIPDYL</sequence>
<name>A0A2G2XKL6_CAPBA</name>
<feature type="domain" description="KIB1-4 beta-propeller" evidence="1">
    <location>
        <begin position="29"/>
        <end position="157"/>
    </location>
</feature>
<dbReference type="PANTHER" id="PTHR33110:SF148">
    <property type="entry name" value="F-BOX DOMAIN-CONTAINING PROTEIN"/>
    <property type="match status" value="1"/>
</dbReference>
<dbReference type="Pfam" id="PF03478">
    <property type="entry name" value="Beta-prop_KIB1-4"/>
    <property type="match status" value="1"/>
</dbReference>
<dbReference type="EMBL" id="MLFT02000001">
    <property type="protein sequence ID" value="PHT58030.1"/>
    <property type="molecule type" value="Genomic_DNA"/>
</dbReference>
<dbReference type="InterPro" id="IPR005174">
    <property type="entry name" value="KIB1-4_b-propeller"/>
</dbReference>
<evidence type="ECO:0000313" key="2">
    <source>
        <dbReference type="EMBL" id="PHT58030.1"/>
    </source>
</evidence>
<dbReference type="Proteomes" id="UP000224567">
    <property type="component" value="Unassembled WGS sequence"/>
</dbReference>
<reference evidence="3" key="2">
    <citation type="journal article" date="2017" name="J. Anim. Genet.">
        <title>Multiple reference genome sequences of hot pepper reveal the massive evolution of plant disease resistance genes by retroduplication.</title>
        <authorList>
            <person name="Kim S."/>
            <person name="Park J."/>
            <person name="Yeom S.-I."/>
            <person name="Kim Y.-M."/>
            <person name="Seo E."/>
            <person name="Kim K.-T."/>
            <person name="Kim M.-S."/>
            <person name="Lee J.M."/>
            <person name="Cheong K."/>
            <person name="Shin H.-S."/>
            <person name="Kim S.-B."/>
            <person name="Han K."/>
            <person name="Lee J."/>
            <person name="Park M."/>
            <person name="Lee H.-A."/>
            <person name="Lee H.-Y."/>
            <person name="Lee Y."/>
            <person name="Oh S."/>
            <person name="Lee J.H."/>
            <person name="Choi E."/>
            <person name="Choi E."/>
            <person name="Lee S.E."/>
            <person name="Jeon J."/>
            <person name="Kim H."/>
            <person name="Choi G."/>
            <person name="Song H."/>
            <person name="Lee J."/>
            <person name="Lee S.-C."/>
            <person name="Kwon J.-K."/>
            <person name="Lee H.-Y."/>
            <person name="Koo N."/>
            <person name="Hong Y."/>
            <person name="Kim R.W."/>
            <person name="Kang W.-H."/>
            <person name="Huh J.H."/>
            <person name="Kang B.-C."/>
            <person name="Yang T.-J."/>
            <person name="Lee Y.-H."/>
            <person name="Bennetzen J.L."/>
            <person name="Choi D."/>
        </authorList>
    </citation>
    <scope>NUCLEOTIDE SEQUENCE [LARGE SCALE GENOMIC DNA]</scope>
    <source>
        <strain evidence="3">cv. PBC81</strain>
    </source>
</reference>
<reference evidence="2 3" key="1">
    <citation type="journal article" date="2017" name="Genome Biol.">
        <title>New reference genome sequences of hot pepper reveal the massive evolution of plant disease-resistance genes by retroduplication.</title>
        <authorList>
            <person name="Kim S."/>
            <person name="Park J."/>
            <person name="Yeom S.I."/>
            <person name="Kim Y.M."/>
            <person name="Seo E."/>
            <person name="Kim K.T."/>
            <person name="Kim M.S."/>
            <person name="Lee J.M."/>
            <person name="Cheong K."/>
            <person name="Shin H.S."/>
            <person name="Kim S.B."/>
            <person name="Han K."/>
            <person name="Lee J."/>
            <person name="Park M."/>
            <person name="Lee H.A."/>
            <person name="Lee H.Y."/>
            <person name="Lee Y."/>
            <person name="Oh S."/>
            <person name="Lee J.H."/>
            <person name="Choi E."/>
            <person name="Choi E."/>
            <person name="Lee S.E."/>
            <person name="Jeon J."/>
            <person name="Kim H."/>
            <person name="Choi G."/>
            <person name="Song H."/>
            <person name="Lee J."/>
            <person name="Lee S.C."/>
            <person name="Kwon J.K."/>
            <person name="Lee H.Y."/>
            <person name="Koo N."/>
            <person name="Hong Y."/>
            <person name="Kim R.W."/>
            <person name="Kang W.H."/>
            <person name="Huh J.H."/>
            <person name="Kang B.C."/>
            <person name="Yang T.J."/>
            <person name="Lee Y.H."/>
            <person name="Bennetzen J.L."/>
            <person name="Choi D."/>
        </authorList>
    </citation>
    <scope>NUCLEOTIDE SEQUENCE [LARGE SCALE GENOMIC DNA]</scope>
    <source>
        <strain evidence="3">cv. PBC81</strain>
    </source>
</reference>
<dbReference type="AlphaFoldDB" id="A0A2G2XKL6"/>
<dbReference type="OrthoDB" id="642536at2759"/>
<evidence type="ECO:0000259" key="1">
    <source>
        <dbReference type="Pfam" id="PF03478"/>
    </source>
</evidence>
<accession>A0A2G2XKL6</accession>
<protein>
    <recommendedName>
        <fullName evidence="1">KIB1-4 beta-propeller domain-containing protein</fullName>
    </recommendedName>
</protein>
<evidence type="ECO:0000313" key="3">
    <source>
        <dbReference type="Proteomes" id="UP000224567"/>
    </source>
</evidence>
<gene>
    <name evidence="2" type="ORF">CQW23_00393</name>
</gene>
<comment type="caution">
    <text evidence="2">The sequence shown here is derived from an EMBL/GenBank/DDBJ whole genome shotgun (WGS) entry which is preliminary data.</text>
</comment>
<proteinExistence type="predicted"/>
<organism evidence="2 3">
    <name type="scientific">Capsicum baccatum</name>
    <name type="common">Peruvian pepper</name>
    <dbReference type="NCBI Taxonomy" id="33114"/>
    <lineage>
        <taxon>Eukaryota</taxon>
        <taxon>Viridiplantae</taxon>
        <taxon>Streptophyta</taxon>
        <taxon>Embryophyta</taxon>
        <taxon>Tracheophyta</taxon>
        <taxon>Spermatophyta</taxon>
        <taxon>Magnoliopsida</taxon>
        <taxon>eudicotyledons</taxon>
        <taxon>Gunneridae</taxon>
        <taxon>Pentapetalae</taxon>
        <taxon>asterids</taxon>
        <taxon>lamiids</taxon>
        <taxon>Solanales</taxon>
        <taxon>Solanaceae</taxon>
        <taxon>Solanoideae</taxon>
        <taxon>Capsiceae</taxon>
        <taxon>Capsicum</taxon>
    </lineage>
</organism>
<dbReference type="PANTHER" id="PTHR33110">
    <property type="entry name" value="F-BOX/KELCH-REPEAT PROTEIN-RELATED"/>
    <property type="match status" value="1"/>
</dbReference>